<gene>
    <name evidence="3" type="ORF">PZ740_12660</name>
</gene>
<proteinExistence type="inferred from homology"/>
<comment type="similarity">
    <text evidence="1">Belongs to the universal stress protein A family.</text>
</comment>
<sequence length="284" mass="30583">MGRILACTDGSLYAASVCDHAAWAAARMGVGVEVLHVLDHHRERASLSDLSGALGIDAGEELLRQLTELEETRARLGQRKGKLVLEEAARRLREAGIEDVALTQRHGALVETIAELDQRSELVVIGKRGEGADFASLHLGSNLERVARASHRPILVASRAFRPIGRLLIAFDGGPSARKAVAYVAAQKLLKGLECRLLTVGREDAQTRERLDEAATQLLRSGFAVDARIVAGDADKVIAHEVETGGVDLLVMGAYGHSRIRSLIIGSTTTAMLRSCRVPVLLLR</sequence>
<dbReference type="PANTHER" id="PTHR46268">
    <property type="entry name" value="STRESS RESPONSE PROTEIN NHAX"/>
    <property type="match status" value="1"/>
</dbReference>
<dbReference type="PRINTS" id="PR01438">
    <property type="entry name" value="UNVRSLSTRESS"/>
</dbReference>
<evidence type="ECO:0000256" key="1">
    <source>
        <dbReference type="ARBA" id="ARBA00008791"/>
    </source>
</evidence>
<dbReference type="InterPro" id="IPR006015">
    <property type="entry name" value="Universal_stress_UspA"/>
</dbReference>
<comment type="caution">
    <text evidence="3">The sequence shown here is derived from an EMBL/GenBank/DDBJ whole genome shotgun (WGS) entry which is preliminary data.</text>
</comment>
<dbReference type="AlphaFoldDB" id="A0AAP4D7G0"/>
<feature type="domain" description="UspA" evidence="2">
    <location>
        <begin position="166"/>
        <end position="284"/>
    </location>
</feature>
<dbReference type="CDD" id="cd00293">
    <property type="entry name" value="USP-like"/>
    <property type="match status" value="2"/>
</dbReference>
<dbReference type="Pfam" id="PF00582">
    <property type="entry name" value="Usp"/>
    <property type="match status" value="2"/>
</dbReference>
<dbReference type="SUPFAM" id="SSF52402">
    <property type="entry name" value="Adenine nucleotide alpha hydrolases-like"/>
    <property type="match status" value="2"/>
</dbReference>
<dbReference type="InterPro" id="IPR006016">
    <property type="entry name" value="UspA"/>
</dbReference>
<dbReference type="Gene3D" id="3.40.50.12370">
    <property type="match status" value="1"/>
</dbReference>
<accession>A0AAP4D7G0</accession>
<evidence type="ECO:0000259" key="2">
    <source>
        <dbReference type="Pfam" id="PF00582"/>
    </source>
</evidence>
<feature type="domain" description="UspA" evidence="2">
    <location>
        <begin position="2"/>
        <end position="156"/>
    </location>
</feature>
<dbReference type="EMBL" id="JARGEQ010000126">
    <property type="protein sequence ID" value="MDF1587231.1"/>
    <property type="molecule type" value="Genomic_DNA"/>
</dbReference>
<reference evidence="3 4" key="1">
    <citation type="submission" date="2023-03" db="EMBL/GenBank/DDBJ databases">
        <title>YIM 152171 draft genome.</title>
        <authorList>
            <person name="Yang Z."/>
        </authorList>
    </citation>
    <scope>NUCLEOTIDE SEQUENCE [LARGE SCALE GENOMIC DNA]</scope>
    <source>
        <strain evidence="3 4">YIM 152171</strain>
    </source>
</reference>
<organism evidence="3 4">
    <name type="scientific">Marinimicrococcus flavescens</name>
    <dbReference type="NCBI Taxonomy" id="3031815"/>
    <lineage>
        <taxon>Bacteria</taxon>
        <taxon>Pseudomonadati</taxon>
        <taxon>Pseudomonadota</taxon>
        <taxon>Alphaproteobacteria</taxon>
        <taxon>Geminicoccales</taxon>
        <taxon>Geminicoccaceae</taxon>
        <taxon>Marinimicrococcus</taxon>
    </lineage>
</organism>
<dbReference type="RefSeq" id="WP_327789650.1">
    <property type="nucleotide sequence ID" value="NZ_JARGEQ010000126.1"/>
</dbReference>
<evidence type="ECO:0000313" key="3">
    <source>
        <dbReference type="EMBL" id="MDF1587231.1"/>
    </source>
</evidence>
<dbReference type="Proteomes" id="UP001301140">
    <property type="component" value="Unassembled WGS sequence"/>
</dbReference>
<keyword evidence="4" id="KW-1185">Reference proteome</keyword>
<protein>
    <submittedName>
        <fullName evidence="3">Universal stress protein</fullName>
    </submittedName>
</protein>
<evidence type="ECO:0000313" key="4">
    <source>
        <dbReference type="Proteomes" id="UP001301140"/>
    </source>
</evidence>
<dbReference type="PANTHER" id="PTHR46268:SF6">
    <property type="entry name" value="UNIVERSAL STRESS PROTEIN UP12"/>
    <property type="match status" value="1"/>
</dbReference>
<name>A0AAP4D7G0_9PROT</name>